<accession>A0ABU1VW49</accession>
<keyword evidence="2" id="KW-1185">Reference proteome</keyword>
<evidence type="ECO:0000313" key="2">
    <source>
        <dbReference type="Proteomes" id="UP001257909"/>
    </source>
</evidence>
<gene>
    <name evidence="1" type="ORF">J2W69_000518</name>
</gene>
<reference evidence="1 2" key="1">
    <citation type="submission" date="2023-07" db="EMBL/GenBank/DDBJ databases">
        <title>Sorghum-associated microbial communities from plants grown in Nebraska, USA.</title>
        <authorList>
            <person name="Schachtman D."/>
        </authorList>
    </citation>
    <scope>NUCLEOTIDE SEQUENCE [LARGE SCALE GENOMIC DNA]</scope>
    <source>
        <strain evidence="1 2">4138</strain>
    </source>
</reference>
<proteinExistence type="predicted"/>
<dbReference type="EMBL" id="JAVDWR010000001">
    <property type="protein sequence ID" value="MDR7119603.1"/>
    <property type="molecule type" value="Genomic_DNA"/>
</dbReference>
<organism evidence="1 2">
    <name type="scientific">Rheinheimera soli</name>
    <dbReference type="NCBI Taxonomy" id="443616"/>
    <lineage>
        <taxon>Bacteria</taxon>
        <taxon>Pseudomonadati</taxon>
        <taxon>Pseudomonadota</taxon>
        <taxon>Gammaproteobacteria</taxon>
        <taxon>Chromatiales</taxon>
        <taxon>Chromatiaceae</taxon>
        <taxon>Rheinheimera</taxon>
    </lineage>
</organism>
<comment type="caution">
    <text evidence="1">The sequence shown here is derived from an EMBL/GenBank/DDBJ whole genome shotgun (WGS) entry which is preliminary data.</text>
</comment>
<sequence>MRCKNQKYASERGLFGFCSFLPVELCKCGLSEQDAASISGQIKYQKES</sequence>
<name>A0ABU1VW49_9GAMM</name>
<protein>
    <submittedName>
        <fullName evidence="1">Uncharacterized protein</fullName>
    </submittedName>
</protein>
<evidence type="ECO:0000313" key="1">
    <source>
        <dbReference type="EMBL" id="MDR7119603.1"/>
    </source>
</evidence>
<dbReference type="Proteomes" id="UP001257909">
    <property type="component" value="Unassembled WGS sequence"/>
</dbReference>